<dbReference type="EMBL" id="CP131062">
    <property type="protein sequence ID" value="WNY28717.1"/>
    <property type="molecule type" value="Genomic_DNA"/>
</dbReference>
<dbReference type="SUPFAM" id="SSF46785">
    <property type="entry name" value="Winged helix' DNA-binding domain"/>
    <property type="match status" value="1"/>
</dbReference>
<dbReference type="PROSITE" id="PS50944">
    <property type="entry name" value="HTH_DTXR"/>
    <property type="match status" value="1"/>
</dbReference>
<sequence length="155" mass="17531">MTTERKEDYLKTIDKIVTEKGYAQVKDISRELDVGPSSVTGMLKKLTDEGYINYEKYGGVTLTQKGKETASSTKKKYTTIKDFLIALGVAENVAEDDACKMEHIITPDTYDIFLRFCEFSITEKGTNQMEHFKKYCETGEVDKCTCGAPKVHKIE</sequence>
<dbReference type="Pfam" id="PF02742">
    <property type="entry name" value="Fe_dep_repr_C"/>
    <property type="match status" value="1"/>
</dbReference>
<dbReference type="AlphaFoldDB" id="A0AA96ZZ08"/>
<keyword evidence="7" id="KW-1185">Reference proteome</keyword>
<dbReference type="GO" id="GO:0003700">
    <property type="term" value="F:DNA-binding transcription factor activity"/>
    <property type="evidence" value="ECO:0007669"/>
    <property type="project" value="InterPro"/>
</dbReference>
<evidence type="ECO:0000256" key="1">
    <source>
        <dbReference type="ARBA" id="ARBA00007871"/>
    </source>
</evidence>
<dbReference type="InterPro" id="IPR022689">
    <property type="entry name" value="Iron_dep_repressor"/>
</dbReference>
<proteinExistence type="inferred from homology"/>
<dbReference type="KEGG" id="mees:MmiEs2_09200"/>
<evidence type="ECO:0000313" key="6">
    <source>
        <dbReference type="EMBL" id="WNY28717.1"/>
    </source>
</evidence>
<dbReference type="InterPro" id="IPR036390">
    <property type="entry name" value="WH_DNA-bd_sf"/>
</dbReference>
<dbReference type="SUPFAM" id="SSF47979">
    <property type="entry name" value="Iron-dependent repressor protein, dimerization domain"/>
    <property type="match status" value="1"/>
</dbReference>
<reference evidence="6 7" key="1">
    <citation type="submission" date="2023-07" db="EMBL/GenBank/DDBJ databases">
        <title>Closed genome sequence of Methanimicrococcus sp. Es2.</title>
        <authorList>
            <person name="Protasov E."/>
            <person name="Platt K."/>
            <person name="Reeh H."/>
            <person name="Poehlein A."/>
            <person name="Daniel R."/>
            <person name="Brune A."/>
        </authorList>
    </citation>
    <scope>NUCLEOTIDE SEQUENCE [LARGE SCALE GENOMIC DNA]</scope>
    <source>
        <strain evidence="6 7">Es2</strain>
    </source>
</reference>
<dbReference type="InterPro" id="IPR050536">
    <property type="entry name" value="DtxR_MntR_Metal-Reg"/>
</dbReference>
<name>A0AA96ZZ08_9EURY</name>
<dbReference type="Gene3D" id="1.10.10.10">
    <property type="entry name" value="Winged helix-like DNA-binding domain superfamily/Winged helix DNA-binding domain"/>
    <property type="match status" value="1"/>
</dbReference>
<evidence type="ECO:0000256" key="2">
    <source>
        <dbReference type="ARBA" id="ARBA00023015"/>
    </source>
</evidence>
<evidence type="ECO:0000259" key="5">
    <source>
        <dbReference type="PROSITE" id="PS50944"/>
    </source>
</evidence>
<dbReference type="PANTHER" id="PTHR33238">
    <property type="entry name" value="IRON (METAL) DEPENDENT REPRESSOR, DTXR FAMILY"/>
    <property type="match status" value="1"/>
</dbReference>
<dbReference type="InterPro" id="IPR036421">
    <property type="entry name" value="Fe_dep_repressor_sf"/>
</dbReference>
<dbReference type="InterPro" id="IPR022687">
    <property type="entry name" value="HTH_DTXR"/>
</dbReference>
<dbReference type="SMART" id="SM00529">
    <property type="entry name" value="HTH_DTXR"/>
    <property type="match status" value="1"/>
</dbReference>
<evidence type="ECO:0000256" key="4">
    <source>
        <dbReference type="ARBA" id="ARBA00023163"/>
    </source>
</evidence>
<dbReference type="GO" id="GO:0046914">
    <property type="term" value="F:transition metal ion binding"/>
    <property type="evidence" value="ECO:0007669"/>
    <property type="project" value="InterPro"/>
</dbReference>
<dbReference type="InterPro" id="IPR036388">
    <property type="entry name" value="WH-like_DNA-bd_sf"/>
</dbReference>
<dbReference type="Pfam" id="PF01325">
    <property type="entry name" value="Fe_dep_repress"/>
    <property type="match status" value="1"/>
</dbReference>
<dbReference type="GeneID" id="85197386"/>
<gene>
    <name evidence="6" type="primary">mntR_1</name>
    <name evidence="6" type="ORF">MmiEs2_09200</name>
</gene>
<keyword evidence="2" id="KW-0805">Transcription regulation</keyword>
<evidence type="ECO:0000313" key="7">
    <source>
        <dbReference type="Proteomes" id="UP001302662"/>
    </source>
</evidence>
<keyword evidence="4" id="KW-0804">Transcription</keyword>
<dbReference type="GO" id="GO:0003677">
    <property type="term" value="F:DNA binding"/>
    <property type="evidence" value="ECO:0007669"/>
    <property type="project" value="UniProtKB-KW"/>
</dbReference>
<dbReference type="FunFam" id="1.10.10.10:FF:000189">
    <property type="entry name" value="HTH-type transcriptional regulator MntR"/>
    <property type="match status" value="1"/>
</dbReference>
<dbReference type="PANTHER" id="PTHR33238:SF7">
    <property type="entry name" value="IRON-DEPENDENT TRANSCRIPTIONAL REGULATOR"/>
    <property type="match status" value="1"/>
</dbReference>
<dbReference type="GO" id="GO:0046983">
    <property type="term" value="F:protein dimerization activity"/>
    <property type="evidence" value="ECO:0007669"/>
    <property type="project" value="InterPro"/>
</dbReference>
<comment type="similarity">
    <text evidence="1">Belongs to the DtxR/MntR family.</text>
</comment>
<evidence type="ECO:0000256" key="3">
    <source>
        <dbReference type="ARBA" id="ARBA00023125"/>
    </source>
</evidence>
<protein>
    <submittedName>
        <fullName evidence="6">HTH-type transcriptional regulator MntR</fullName>
    </submittedName>
</protein>
<dbReference type="RefSeq" id="WP_316558725.1">
    <property type="nucleotide sequence ID" value="NZ_CP131062.1"/>
</dbReference>
<feature type="domain" description="HTH dtxR-type" evidence="5">
    <location>
        <begin position="1"/>
        <end position="63"/>
    </location>
</feature>
<accession>A0AA96ZZ08</accession>
<dbReference type="Proteomes" id="UP001302662">
    <property type="component" value="Chromosome"/>
</dbReference>
<keyword evidence="3" id="KW-0238">DNA-binding</keyword>
<dbReference type="InterPro" id="IPR001367">
    <property type="entry name" value="Fe_dep_repressor"/>
</dbReference>
<organism evidence="6 7">
    <name type="scientific">Methanimicrococcus stummii</name>
    <dbReference type="NCBI Taxonomy" id="3028294"/>
    <lineage>
        <taxon>Archaea</taxon>
        <taxon>Methanobacteriati</taxon>
        <taxon>Methanobacteriota</taxon>
        <taxon>Stenosarchaea group</taxon>
        <taxon>Methanomicrobia</taxon>
        <taxon>Methanosarcinales</taxon>
        <taxon>Methanosarcinaceae</taxon>
        <taxon>Methanimicrococcus</taxon>
    </lineage>
</organism>
<dbReference type="Gene3D" id="1.10.60.10">
    <property type="entry name" value="Iron dependent repressor, metal binding and dimerisation domain"/>
    <property type="match status" value="1"/>
</dbReference>